<dbReference type="InterPro" id="IPR027417">
    <property type="entry name" value="P-loop_NTPase"/>
</dbReference>
<organism evidence="4 5">
    <name type="scientific">Brassica cretica</name>
    <name type="common">Mustard</name>
    <dbReference type="NCBI Taxonomy" id="69181"/>
    <lineage>
        <taxon>Eukaryota</taxon>
        <taxon>Viridiplantae</taxon>
        <taxon>Streptophyta</taxon>
        <taxon>Embryophyta</taxon>
        <taxon>Tracheophyta</taxon>
        <taxon>Spermatophyta</taxon>
        <taxon>Magnoliopsida</taxon>
        <taxon>eudicotyledons</taxon>
        <taxon>Gunneridae</taxon>
        <taxon>Pentapetalae</taxon>
        <taxon>rosids</taxon>
        <taxon>malvids</taxon>
        <taxon>Brassicales</taxon>
        <taxon>Brassicaceae</taxon>
        <taxon>Brassiceae</taxon>
        <taxon>Brassica</taxon>
    </lineage>
</organism>
<dbReference type="Proteomes" id="UP000712600">
    <property type="component" value="Unassembled WGS sequence"/>
</dbReference>
<keyword evidence="1" id="KW-0611">Plant defense</keyword>
<dbReference type="GO" id="GO:0043531">
    <property type="term" value="F:ADP binding"/>
    <property type="evidence" value="ECO:0007669"/>
    <property type="project" value="InterPro"/>
</dbReference>
<evidence type="ECO:0000313" key="4">
    <source>
        <dbReference type="EMBL" id="KAF3601593.1"/>
    </source>
</evidence>
<accession>A0A8S9SNH6</accession>
<proteinExistence type="predicted"/>
<dbReference type="PANTHER" id="PTHR33463:SF220">
    <property type="entry name" value="NB-ARC DOMAIN-CONTAINING PROTEIN"/>
    <property type="match status" value="1"/>
</dbReference>
<keyword evidence="2" id="KW-0175">Coiled coil</keyword>
<evidence type="ECO:0000256" key="2">
    <source>
        <dbReference type="SAM" id="Coils"/>
    </source>
</evidence>
<protein>
    <recommendedName>
        <fullName evidence="3">NB-ARC domain-containing protein</fullName>
    </recommendedName>
</protein>
<sequence length="230" mass="25899">MAGFFTCGLDQVFIHLCSCLGGEVNYVCNLEKNLAALEETMKELRARRADVLTKVQRQESEGLQRLNEVEVWLTSVENIQNQVYKLLLTRSDELERLCLCGLCAKNLSLSQSYGKRVFEMLKEVEDVQSKGVFEVVAGLPTIAVAVERPLAKTIVGQEKMLERALMHLMDDGTEIMGLYGMGGIGKTTLLEQINNNFIEHPVDWVEKVIFVVVSSELRVEMIQDEIAEKL</sequence>
<evidence type="ECO:0000259" key="3">
    <source>
        <dbReference type="Pfam" id="PF00931"/>
    </source>
</evidence>
<evidence type="ECO:0000256" key="1">
    <source>
        <dbReference type="ARBA" id="ARBA00022821"/>
    </source>
</evidence>
<name>A0A8S9SNH6_BRACR</name>
<gene>
    <name evidence="4" type="ORF">F2Q69_00033357</name>
</gene>
<dbReference type="InterPro" id="IPR050905">
    <property type="entry name" value="Plant_NBS-LRR"/>
</dbReference>
<feature type="domain" description="NB-ARC" evidence="3">
    <location>
        <begin position="157"/>
        <end position="230"/>
    </location>
</feature>
<reference evidence="4" key="1">
    <citation type="submission" date="2019-12" db="EMBL/GenBank/DDBJ databases">
        <title>Genome sequencing and annotation of Brassica cretica.</title>
        <authorList>
            <person name="Studholme D.J."/>
            <person name="Sarris P."/>
        </authorList>
    </citation>
    <scope>NUCLEOTIDE SEQUENCE</scope>
    <source>
        <strain evidence="4">PFS-109/04</strain>
        <tissue evidence="4">Leaf</tissue>
    </source>
</reference>
<dbReference type="Pfam" id="PF00931">
    <property type="entry name" value="NB-ARC"/>
    <property type="match status" value="1"/>
</dbReference>
<dbReference type="AlphaFoldDB" id="A0A8S9SNH6"/>
<dbReference type="EMBL" id="QGKX02000004">
    <property type="protein sequence ID" value="KAF3601593.1"/>
    <property type="molecule type" value="Genomic_DNA"/>
</dbReference>
<dbReference type="Gene3D" id="3.40.50.300">
    <property type="entry name" value="P-loop containing nucleotide triphosphate hydrolases"/>
    <property type="match status" value="1"/>
</dbReference>
<evidence type="ECO:0000313" key="5">
    <source>
        <dbReference type="Proteomes" id="UP000712600"/>
    </source>
</evidence>
<dbReference type="InterPro" id="IPR002182">
    <property type="entry name" value="NB-ARC"/>
</dbReference>
<comment type="caution">
    <text evidence="4">The sequence shown here is derived from an EMBL/GenBank/DDBJ whole genome shotgun (WGS) entry which is preliminary data.</text>
</comment>
<dbReference type="SUPFAM" id="SSF52540">
    <property type="entry name" value="P-loop containing nucleoside triphosphate hydrolases"/>
    <property type="match status" value="1"/>
</dbReference>
<dbReference type="PANTHER" id="PTHR33463">
    <property type="entry name" value="NB-ARC DOMAIN-CONTAINING PROTEIN-RELATED"/>
    <property type="match status" value="1"/>
</dbReference>
<feature type="coiled-coil region" evidence="2">
    <location>
        <begin position="27"/>
        <end position="61"/>
    </location>
</feature>